<dbReference type="EnsemblProtists" id="EOD17582">
    <property type="protein sequence ID" value="EOD17582"/>
    <property type="gene ID" value="EMIHUDRAFT_118515"/>
</dbReference>
<evidence type="ECO:0000313" key="3">
    <source>
        <dbReference type="Proteomes" id="UP000013827"/>
    </source>
</evidence>
<organism evidence="2 3">
    <name type="scientific">Emiliania huxleyi (strain CCMP1516)</name>
    <dbReference type="NCBI Taxonomy" id="280463"/>
    <lineage>
        <taxon>Eukaryota</taxon>
        <taxon>Haptista</taxon>
        <taxon>Haptophyta</taxon>
        <taxon>Prymnesiophyceae</taxon>
        <taxon>Isochrysidales</taxon>
        <taxon>Noelaerhabdaceae</taxon>
        <taxon>Emiliania</taxon>
    </lineage>
</organism>
<proteinExistence type="predicted"/>
<evidence type="ECO:0000313" key="2">
    <source>
        <dbReference type="EnsemblProtists" id="EOD17582"/>
    </source>
</evidence>
<dbReference type="Gene3D" id="3.10.20.90">
    <property type="entry name" value="Phosphatidylinositol 3-kinase Catalytic Subunit, Chain A, domain 1"/>
    <property type="match status" value="1"/>
</dbReference>
<name>A0A0D3J247_EMIH1</name>
<dbReference type="GeneID" id="17263730"/>
<keyword evidence="3" id="KW-1185">Reference proteome</keyword>
<feature type="compositionally biased region" description="Basic residues" evidence="1">
    <location>
        <begin position="402"/>
        <end position="413"/>
    </location>
</feature>
<protein>
    <recommendedName>
        <fullName evidence="4">Ubiquitin-like domain-containing protein</fullName>
    </recommendedName>
</protein>
<dbReference type="HOGENOM" id="CLU_494715_0_0_1"/>
<accession>A0A0D3J247</accession>
<feature type="region of interest" description="Disordered" evidence="1">
    <location>
        <begin position="385"/>
        <end position="416"/>
    </location>
</feature>
<dbReference type="RefSeq" id="XP_005770011.1">
    <property type="nucleotide sequence ID" value="XM_005769954.1"/>
</dbReference>
<evidence type="ECO:0008006" key="4">
    <source>
        <dbReference type="Google" id="ProtNLM"/>
    </source>
</evidence>
<feature type="compositionally biased region" description="Basic and acidic residues" evidence="1">
    <location>
        <begin position="385"/>
        <end position="401"/>
    </location>
</feature>
<dbReference type="KEGG" id="ehx:EMIHUDRAFT_118515"/>
<evidence type="ECO:0000256" key="1">
    <source>
        <dbReference type="SAM" id="MobiDB-lite"/>
    </source>
</evidence>
<dbReference type="InterPro" id="IPR029071">
    <property type="entry name" value="Ubiquitin-like_domsf"/>
</dbReference>
<reference evidence="2" key="2">
    <citation type="submission" date="2024-10" db="UniProtKB">
        <authorList>
            <consortium name="EnsemblProtists"/>
        </authorList>
    </citation>
    <scope>IDENTIFICATION</scope>
</reference>
<dbReference type="eggNOG" id="ENOG502SU26">
    <property type="taxonomic scope" value="Eukaryota"/>
</dbReference>
<reference evidence="3" key="1">
    <citation type="journal article" date="2013" name="Nature">
        <title>Pan genome of the phytoplankton Emiliania underpins its global distribution.</title>
        <authorList>
            <person name="Read B.A."/>
            <person name="Kegel J."/>
            <person name="Klute M.J."/>
            <person name="Kuo A."/>
            <person name="Lefebvre S.C."/>
            <person name="Maumus F."/>
            <person name="Mayer C."/>
            <person name="Miller J."/>
            <person name="Monier A."/>
            <person name="Salamov A."/>
            <person name="Young J."/>
            <person name="Aguilar M."/>
            <person name="Claverie J.M."/>
            <person name="Frickenhaus S."/>
            <person name="Gonzalez K."/>
            <person name="Herman E.K."/>
            <person name="Lin Y.C."/>
            <person name="Napier J."/>
            <person name="Ogata H."/>
            <person name="Sarno A.F."/>
            <person name="Shmutz J."/>
            <person name="Schroeder D."/>
            <person name="de Vargas C."/>
            <person name="Verret F."/>
            <person name="von Dassow P."/>
            <person name="Valentin K."/>
            <person name="Van de Peer Y."/>
            <person name="Wheeler G."/>
            <person name="Dacks J.B."/>
            <person name="Delwiche C.F."/>
            <person name="Dyhrman S.T."/>
            <person name="Glockner G."/>
            <person name="John U."/>
            <person name="Richards T."/>
            <person name="Worden A.Z."/>
            <person name="Zhang X."/>
            <person name="Grigoriev I.V."/>
            <person name="Allen A.E."/>
            <person name="Bidle K."/>
            <person name="Borodovsky M."/>
            <person name="Bowler C."/>
            <person name="Brownlee C."/>
            <person name="Cock J.M."/>
            <person name="Elias M."/>
            <person name="Gladyshev V.N."/>
            <person name="Groth M."/>
            <person name="Guda C."/>
            <person name="Hadaegh A."/>
            <person name="Iglesias-Rodriguez M.D."/>
            <person name="Jenkins J."/>
            <person name="Jones B.M."/>
            <person name="Lawson T."/>
            <person name="Leese F."/>
            <person name="Lindquist E."/>
            <person name="Lobanov A."/>
            <person name="Lomsadze A."/>
            <person name="Malik S.B."/>
            <person name="Marsh M.E."/>
            <person name="Mackinder L."/>
            <person name="Mock T."/>
            <person name="Mueller-Roeber B."/>
            <person name="Pagarete A."/>
            <person name="Parker M."/>
            <person name="Probert I."/>
            <person name="Quesneville H."/>
            <person name="Raines C."/>
            <person name="Rensing S.A."/>
            <person name="Riano-Pachon D.M."/>
            <person name="Richier S."/>
            <person name="Rokitta S."/>
            <person name="Shiraiwa Y."/>
            <person name="Soanes D.M."/>
            <person name="van der Giezen M."/>
            <person name="Wahlund T.M."/>
            <person name="Williams B."/>
            <person name="Wilson W."/>
            <person name="Wolfe G."/>
            <person name="Wurch L.L."/>
        </authorList>
    </citation>
    <scope>NUCLEOTIDE SEQUENCE</scope>
</reference>
<dbReference type="Proteomes" id="UP000013827">
    <property type="component" value="Unassembled WGS sequence"/>
</dbReference>
<dbReference type="SUPFAM" id="SSF54236">
    <property type="entry name" value="Ubiquitin-like"/>
    <property type="match status" value="1"/>
</dbReference>
<dbReference type="PaxDb" id="2903-EOD17582"/>
<sequence>MPKFPSLKMSERTFDRRVLPIGIALKQMNYIEYDRRLDEYNHAPHFADRVTSIVDTMPVKVPAPTSYRLRKLLWNPKCAPLSPAPLDGCCVLKIQVGITLKGEIVLWTGPHLGVTADKHPLEDWELWLADLAYIGCRGIMTKFKGKDLTEEQQIFSNIHEHIRNRVENVPHAMFRPGAYRRALKHLTAMLHVVGHTTALQLNRRQRFETFGPPGMDENLVALLHRLRLSHLEPAFAAEELSLPLLRSMGHQALRSNLLEVEGVSASDAPRLAEAIHAADVSPPKTEPQAARQPAKRPGGTLRIKWQGRELSFAFGEASTVDDLRSWLAERTGVAAEQQKLAGLASQRRQPSGGDLLTGLNVGHRPLLLLGTPSAELRKAEAELEEGRRAAAKIRSDLTEPSRRRRSPQRTRVRRAADPRAIAADRGGGIYLDPAVWAPEVGEDSRGPAFSGTAQERYVSNPRTGRLEPLTLGNALVGTSDSVAAGERVQQPLRPEHAPPNVDLMGVVRGACTRCTSCTGFERLQRHAENENDVDVLRCARCGCQSMHHQAL</sequence>
<feature type="region of interest" description="Disordered" evidence="1">
    <location>
        <begin position="277"/>
        <end position="300"/>
    </location>
</feature>
<dbReference type="AlphaFoldDB" id="A0A0D3J247"/>